<gene>
    <name evidence="8" type="ORF">SAMN05877753_1178</name>
</gene>
<evidence type="ECO:0000313" key="8">
    <source>
        <dbReference type="EMBL" id="SNX75752.1"/>
    </source>
</evidence>
<dbReference type="GO" id="GO:0005886">
    <property type="term" value="C:plasma membrane"/>
    <property type="evidence" value="ECO:0007669"/>
    <property type="project" value="UniProtKB-SubCell"/>
</dbReference>
<feature type="transmembrane region" description="Helical" evidence="7">
    <location>
        <begin position="439"/>
        <end position="466"/>
    </location>
</feature>
<dbReference type="Pfam" id="PF03323">
    <property type="entry name" value="GerA"/>
    <property type="match status" value="1"/>
</dbReference>
<reference evidence="8 9" key="1">
    <citation type="submission" date="2017-08" db="EMBL/GenBank/DDBJ databases">
        <authorList>
            <person name="de Groot N.N."/>
        </authorList>
    </citation>
    <scope>NUCLEOTIDE SEQUENCE [LARGE SCALE GENOMIC DNA]</scope>
    <source>
        <strain evidence="8 9">JC228</strain>
    </source>
</reference>
<keyword evidence="5 6" id="KW-0472">Membrane</keyword>
<dbReference type="Proteomes" id="UP000219546">
    <property type="component" value="Unassembled WGS sequence"/>
</dbReference>
<sequence length="521" mass="57360">MKNWLMQWFRKRSYPPASLPAEQKIGHSNDACANDLGLTEQEITGLFQNSADVKSVSCLCDRQNPNSSVLLLYCEGLTDPREWKDIVLPRLRRLFRTTGFNGDSMTRNDELPLEKVTGNGLMLRRQIVQHVLDGKLIIFTPVQQCVYAWDMAKVPQRKPEESSIDVSIKGPKDGFVEEIATNVALIRKRMRTGSLCYEQVTVGQRTQTRIGLLYLQDVANAALVDNLRTKLQGIKYDGICSAGQLQEMLSTPKSIFPMMAYTGRPDFAVASLLSGRCVVLTEGTPSALIAPADVFLLLKTAEDIHYPALSVAVARGLRIVGILTALLLPALWTALLSFHIEQIPILLLATISVQRLGLPFSVAQEMFLTLIFLEAFREAGARLPASLGQTITVVGGLIIGDATIRAGFMSPSVLVIAAITHVFGSMVPNHSLNATVSILRFGLFFVSAAFGLYGFFCGVVLLLSYLSTLQSFGLPYLSPLSPLDRADLPQALFNLPWAWRRKRPNAVNTQDSTRKAEEDSS</sequence>
<comment type="similarity">
    <text evidence="2 6">Belongs to the GerABKA family.</text>
</comment>
<organism evidence="8 9">
    <name type="scientific">Bacillus oleivorans</name>
    <dbReference type="NCBI Taxonomy" id="1448271"/>
    <lineage>
        <taxon>Bacteria</taxon>
        <taxon>Bacillati</taxon>
        <taxon>Bacillota</taxon>
        <taxon>Bacilli</taxon>
        <taxon>Bacillales</taxon>
        <taxon>Bacillaceae</taxon>
        <taxon>Bacillus</taxon>
    </lineage>
</organism>
<evidence type="ECO:0000256" key="6">
    <source>
        <dbReference type="PIRNR" id="PIRNR005690"/>
    </source>
</evidence>
<dbReference type="InterPro" id="IPR050768">
    <property type="entry name" value="UPF0353/GerABKA_families"/>
</dbReference>
<evidence type="ECO:0000256" key="4">
    <source>
        <dbReference type="ARBA" id="ARBA00022989"/>
    </source>
</evidence>
<protein>
    <submittedName>
        <fullName evidence="8">GerA spore germination protein</fullName>
    </submittedName>
</protein>
<evidence type="ECO:0000256" key="7">
    <source>
        <dbReference type="SAM" id="Phobius"/>
    </source>
</evidence>
<feature type="transmembrane region" description="Helical" evidence="7">
    <location>
        <begin position="406"/>
        <end position="427"/>
    </location>
</feature>
<comment type="subcellular location">
    <subcellularLocation>
        <location evidence="6">Cell membrane</location>
    </subcellularLocation>
    <subcellularLocation>
        <location evidence="1">Membrane</location>
        <topology evidence="1">Multi-pass membrane protein</topology>
    </subcellularLocation>
</comment>
<proteinExistence type="inferred from homology"/>
<dbReference type="GO" id="GO:0009847">
    <property type="term" value="P:spore germination"/>
    <property type="evidence" value="ECO:0007669"/>
    <property type="project" value="UniProtKB-UniRule"/>
</dbReference>
<dbReference type="AlphaFoldDB" id="A0A285D7G9"/>
<keyword evidence="4 7" id="KW-1133">Transmembrane helix</keyword>
<evidence type="ECO:0000256" key="1">
    <source>
        <dbReference type="ARBA" id="ARBA00004141"/>
    </source>
</evidence>
<dbReference type="RefSeq" id="WP_034263222.1">
    <property type="nucleotide sequence ID" value="NZ_JBEPMQ010000022.1"/>
</dbReference>
<evidence type="ECO:0000313" key="9">
    <source>
        <dbReference type="Proteomes" id="UP000219546"/>
    </source>
</evidence>
<keyword evidence="9" id="KW-1185">Reference proteome</keyword>
<keyword evidence="3 7" id="KW-0812">Transmembrane</keyword>
<dbReference type="EMBL" id="OAOP01000017">
    <property type="protein sequence ID" value="SNX75752.1"/>
    <property type="molecule type" value="Genomic_DNA"/>
</dbReference>
<evidence type="ECO:0000256" key="3">
    <source>
        <dbReference type="ARBA" id="ARBA00022692"/>
    </source>
</evidence>
<dbReference type="PIRSF" id="PIRSF005690">
    <property type="entry name" value="GerBA"/>
    <property type="match status" value="1"/>
</dbReference>
<accession>A0A285D7G9</accession>
<dbReference type="PANTHER" id="PTHR22550">
    <property type="entry name" value="SPORE GERMINATION PROTEIN"/>
    <property type="match status" value="1"/>
</dbReference>
<name>A0A285D7G9_9BACI</name>
<evidence type="ECO:0000256" key="2">
    <source>
        <dbReference type="ARBA" id="ARBA00005278"/>
    </source>
</evidence>
<dbReference type="PANTHER" id="PTHR22550:SF5">
    <property type="entry name" value="LEUCINE ZIPPER PROTEIN 4"/>
    <property type="match status" value="1"/>
</dbReference>
<dbReference type="InterPro" id="IPR004995">
    <property type="entry name" value="Spore_Ger"/>
</dbReference>
<evidence type="ECO:0000256" key="5">
    <source>
        <dbReference type="ARBA" id="ARBA00023136"/>
    </source>
</evidence>